<gene>
    <name evidence="1" type="ORF">Pan54_14220</name>
</gene>
<name>A0A5C5XEX2_9PLAN</name>
<evidence type="ECO:0000313" key="1">
    <source>
        <dbReference type="EMBL" id="TWT60695.1"/>
    </source>
</evidence>
<dbReference type="EMBL" id="SJPG01000001">
    <property type="protein sequence ID" value="TWT60695.1"/>
    <property type="molecule type" value="Genomic_DNA"/>
</dbReference>
<reference evidence="1 2" key="1">
    <citation type="submission" date="2019-02" db="EMBL/GenBank/DDBJ databases">
        <title>Deep-cultivation of Planctomycetes and their phenomic and genomic characterization uncovers novel biology.</title>
        <authorList>
            <person name="Wiegand S."/>
            <person name="Jogler M."/>
            <person name="Boedeker C."/>
            <person name="Pinto D."/>
            <person name="Vollmers J."/>
            <person name="Rivas-Marin E."/>
            <person name="Kohn T."/>
            <person name="Peeters S.H."/>
            <person name="Heuer A."/>
            <person name="Rast P."/>
            <person name="Oberbeckmann S."/>
            <person name="Bunk B."/>
            <person name="Jeske O."/>
            <person name="Meyerdierks A."/>
            <person name="Storesund J.E."/>
            <person name="Kallscheuer N."/>
            <person name="Luecker S."/>
            <person name="Lage O.M."/>
            <person name="Pohl T."/>
            <person name="Merkel B.J."/>
            <person name="Hornburger P."/>
            <person name="Mueller R.-W."/>
            <person name="Bruemmer F."/>
            <person name="Labrenz M."/>
            <person name="Spormann A.M."/>
            <person name="Op Den Camp H."/>
            <person name="Overmann J."/>
            <person name="Amann R."/>
            <person name="Jetten M.S.M."/>
            <person name="Mascher T."/>
            <person name="Medema M.H."/>
            <person name="Devos D.P."/>
            <person name="Kaster A.-K."/>
            <person name="Ovreas L."/>
            <person name="Rohde M."/>
            <person name="Galperin M.Y."/>
            <person name="Jogler C."/>
        </authorList>
    </citation>
    <scope>NUCLEOTIDE SEQUENCE [LARGE SCALE GENOMIC DNA]</scope>
    <source>
        <strain evidence="1 2">Pan54</strain>
    </source>
</reference>
<dbReference type="Proteomes" id="UP000316095">
    <property type="component" value="Unassembled WGS sequence"/>
</dbReference>
<sequence>MLFFRIDQHARQLTISLRDPQGNFLLVRQVSTRPDKILQFLDHFAIDQHLMDACFVGDEQVQSQAGRFYGGWITSKIVGPIKGEPGTHRW</sequence>
<keyword evidence="2" id="KW-1185">Reference proteome</keyword>
<protein>
    <submittedName>
        <fullName evidence="1">Uncharacterized protein</fullName>
    </submittedName>
</protein>
<evidence type="ECO:0000313" key="2">
    <source>
        <dbReference type="Proteomes" id="UP000316095"/>
    </source>
</evidence>
<comment type="caution">
    <text evidence="1">The sequence shown here is derived from an EMBL/GenBank/DDBJ whole genome shotgun (WGS) entry which is preliminary data.</text>
</comment>
<dbReference type="PANTHER" id="PTHR43058">
    <property type="entry name" value="SLR0655 PROTEIN"/>
    <property type="match status" value="1"/>
</dbReference>
<proteinExistence type="predicted"/>
<accession>A0A5C5XEX2</accession>
<dbReference type="PANTHER" id="PTHR43058:SF1">
    <property type="entry name" value="DUF427 DOMAIN-CONTAINING PROTEIN"/>
    <property type="match status" value="1"/>
</dbReference>
<dbReference type="OrthoDB" id="119916at2"/>
<dbReference type="AlphaFoldDB" id="A0A5C5XEX2"/>
<dbReference type="RefSeq" id="WP_146502783.1">
    <property type="nucleotide sequence ID" value="NZ_SJPG01000001.1"/>
</dbReference>
<organism evidence="1 2">
    <name type="scientific">Rubinisphaera italica</name>
    <dbReference type="NCBI Taxonomy" id="2527969"/>
    <lineage>
        <taxon>Bacteria</taxon>
        <taxon>Pseudomonadati</taxon>
        <taxon>Planctomycetota</taxon>
        <taxon>Planctomycetia</taxon>
        <taxon>Planctomycetales</taxon>
        <taxon>Planctomycetaceae</taxon>
        <taxon>Rubinisphaera</taxon>
    </lineage>
</organism>